<organism evidence="1">
    <name type="scientific">bioreactor metagenome</name>
    <dbReference type="NCBI Taxonomy" id="1076179"/>
    <lineage>
        <taxon>unclassified sequences</taxon>
        <taxon>metagenomes</taxon>
        <taxon>ecological metagenomes</taxon>
    </lineage>
</organism>
<comment type="caution">
    <text evidence="1">The sequence shown here is derived from an EMBL/GenBank/DDBJ whole genome shotgun (WGS) entry which is preliminary data.</text>
</comment>
<dbReference type="EMBL" id="VSSQ01042610">
    <property type="protein sequence ID" value="MPM96221.1"/>
    <property type="molecule type" value="Genomic_DNA"/>
</dbReference>
<name>A0A645E3T8_9ZZZZ</name>
<reference evidence="1" key="1">
    <citation type="submission" date="2019-08" db="EMBL/GenBank/DDBJ databases">
        <authorList>
            <person name="Kucharzyk K."/>
            <person name="Murdoch R.W."/>
            <person name="Higgins S."/>
            <person name="Loffler F."/>
        </authorList>
    </citation>
    <scope>NUCLEOTIDE SEQUENCE</scope>
</reference>
<proteinExistence type="predicted"/>
<sequence>MNRAIQRELNLPGAHPPELLRRKEFVYDHAYRTGTLIETVFGAGEISAGDLAVIHRHAEVLEQFSAADGAGLVAAANGAHALGKQDNPAAAPQDARNLLNGIDIRRKVLFRNDLQKPEDARQMRTEKFVVSGNIVQRVRQQYGAGIDIIQTRSMVADNNVRPLVFSRIVFYFRMDIELFKVQQFPEITENAVDQFGRLTEFSRVELLLQRTLAVWHIVSLPQSQKNVLCCAF</sequence>
<protein>
    <submittedName>
        <fullName evidence="1">Uncharacterized protein</fullName>
    </submittedName>
</protein>
<dbReference type="AlphaFoldDB" id="A0A645E3T8"/>
<gene>
    <name evidence="1" type="ORF">SDC9_143379</name>
</gene>
<accession>A0A645E3T8</accession>
<evidence type="ECO:0000313" key="1">
    <source>
        <dbReference type="EMBL" id="MPM96221.1"/>
    </source>
</evidence>